<keyword evidence="6 11" id="KW-0798">TonB box</keyword>
<evidence type="ECO:0000256" key="9">
    <source>
        <dbReference type="ARBA" id="ARBA00023237"/>
    </source>
</evidence>
<evidence type="ECO:0000313" key="15">
    <source>
        <dbReference type="EMBL" id="REC72547.1"/>
    </source>
</evidence>
<comment type="subcellular location">
    <subcellularLocation>
        <location evidence="1 10">Cell outer membrane</location>
        <topology evidence="1 10">Multi-pass membrane protein</topology>
    </subcellularLocation>
</comment>
<dbReference type="Proteomes" id="UP000256326">
    <property type="component" value="Unassembled WGS sequence"/>
</dbReference>
<evidence type="ECO:0000256" key="2">
    <source>
        <dbReference type="ARBA" id="ARBA00022448"/>
    </source>
</evidence>
<dbReference type="AlphaFoldDB" id="A0A3D9D3L8"/>
<keyword evidence="2 10" id="KW-0813">Transport</keyword>
<evidence type="ECO:0000256" key="5">
    <source>
        <dbReference type="ARBA" id="ARBA00022729"/>
    </source>
</evidence>
<evidence type="ECO:0000259" key="14">
    <source>
        <dbReference type="Pfam" id="PF07715"/>
    </source>
</evidence>
<organism evidence="15 16">
    <name type="scientific">Epilithonimonas hispanica</name>
    <dbReference type="NCBI Taxonomy" id="358687"/>
    <lineage>
        <taxon>Bacteria</taxon>
        <taxon>Pseudomonadati</taxon>
        <taxon>Bacteroidota</taxon>
        <taxon>Flavobacteriia</taxon>
        <taxon>Flavobacteriales</taxon>
        <taxon>Weeksellaceae</taxon>
        <taxon>Chryseobacterium group</taxon>
        <taxon>Epilithonimonas</taxon>
    </lineage>
</organism>
<evidence type="ECO:0000256" key="10">
    <source>
        <dbReference type="PROSITE-ProRule" id="PRU01360"/>
    </source>
</evidence>
<dbReference type="InterPro" id="IPR037066">
    <property type="entry name" value="Plug_dom_sf"/>
</dbReference>
<keyword evidence="4 10" id="KW-0812">Transmembrane</keyword>
<evidence type="ECO:0000256" key="12">
    <source>
        <dbReference type="SAM" id="SignalP"/>
    </source>
</evidence>
<proteinExistence type="inferred from homology"/>
<evidence type="ECO:0000256" key="7">
    <source>
        <dbReference type="ARBA" id="ARBA00023136"/>
    </source>
</evidence>
<feature type="domain" description="TonB-dependent receptor-like beta-barrel" evidence="13">
    <location>
        <begin position="348"/>
        <end position="789"/>
    </location>
</feature>
<keyword evidence="7 10" id="KW-0472">Membrane</keyword>
<evidence type="ECO:0000256" key="8">
    <source>
        <dbReference type="ARBA" id="ARBA00023170"/>
    </source>
</evidence>
<evidence type="ECO:0000313" key="16">
    <source>
        <dbReference type="Proteomes" id="UP000256326"/>
    </source>
</evidence>
<evidence type="ECO:0000256" key="6">
    <source>
        <dbReference type="ARBA" id="ARBA00023077"/>
    </source>
</evidence>
<feature type="signal peptide" evidence="12">
    <location>
        <begin position="1"/>
        <end position="21"/>
    </location>
</feature>
<dbReference type="InterPro" id="IPR039426">
    <property type="entry name" value="TonB-dep_rcpt-like"/>
</dbReference>
<keyword evidence="16" id="KW-1185">Reference proteome</keyword>
<keyword evidence="5 12" id="KW-0732">Signal</keyword>
<dbReference type="PROSITE" id="PS52016">
    <property type="entry name" value="TONB_DEPENDENT_REC_3"/>
    <property type="match status" value="1"/>
</dbReference>
<dbReference type="EMBL" id="QNUG01000004">
    <property type="protein sequence ID" value="REC72547.1"/>
    <property type="molecule type" value="Genomic_DNA"/>
</dbReference>
<dbReference type="SUPFAM" id="SSF56935">
    <property type="entry name" value="Porins"/>
    <property type="match status" value="1"/>
</dbReference>
<dbReference type="PANTHER" id="PTHR30069:SF29">
    <property type="entry name" value="HEMOGLOBIN AND HEMOGLOBIN-HAPTOGLOBIN-BINDING PROTEIN 1-RELATED"/>
    <property type="match status" value="1"/>
</dbReference>
<dbReference type="GO" id="GO:0015344">
    <property type="term" value="F:siderophore uptake transmembrane transporter activity"/>
    <property type="evidence" value="ECO:0007669"/>
    <property type="project" value="TreeGrafter"/>
</dbReference>
<reference evidence="15 16" key="1">
    <citation type="journal article" date="2006" name="Int. J. Syst. Evol. Microbiol.">
        <title>Chryseobacterium hispanicum sp. nov., isolated from the drinking water distribution system of Sevilla, Spain.</title>
        <authorList>
            <person name="Gallego V."/>
            <person name="Garcia M.T."/>
            <person name="Ventosa A."/>
        </authorList>
    </citation>
    <scope>NUCLEOTIDE SEQUENCE [LARGE SCALE GENOMIC DNA]</scope>
    <source>
        <strain evidence="15 16">KCTC 22104</strain>
    </source>
</reference>
<dbReference type="OrthoDB" id="9768177at2"/>
<keyword evidence="9 10" id="KW-0998">Cell outer membrane</keyword>
<dbReference type="InterPro" id="IPR012910">
    <property type="entry name" value="Plug_dom"/>
</dbReference>
<dbReference type="Pfam" id="PF00593">
    <property type="entry name" value="TonB_dep_Rec_b-barrel"/>
    <property type="match status" value="1"/>
</dbReference>
<name>A0A3D9D3L8_9FLAO</name>
<evidence type="ECO:0000256" key="4">
    <source>
        <dbReference type="ARBA" id="ARBA00022692"/>
    </source>
</evidence>
<feature type="domain" description="TonB-dependent receptor plug" evidence="14">
    <location>
        <begin position="51"/>
        <end position="157"/>
    </location>
</feature>
<sequence>MKKLTTSVLAVVLSSSFAVVSAQKVQDTTKTTQIEEVVITGALGIKKTADATTSAQQVVSTKELNQAAAPSAIQSLTGKVSGLKITNINSSVNPDYNIVLRGAKSVTGSNQALVVIDNSISTAAILGALPPEAIESVNVIKGLQGSALYGSQGVNGVIIVTTKKGVKSEKIQFNLTSAVEVSQAFMFPKVQTRYGKGVQDTSYSNVNYGGTNYVPWENTSWGPSYNGVLGGQIVPTGLPQADGSFINEKYAPVKDHFSKFFKNGVNFQNGLSVNVGGPDSYAFLSINRIDNDFVVQDDKLKQNNFLFKGGKKFDKLRVDGQFNYISRVVNQTNGGLYDDLLQMPTTNDVRMYRNSGIPGYLTAYATNPYWTVQHERLNSTMEYLNGIVSLQYDFNKNINVSYTGNLSLSKTEQQNHNDGYNTSSYTYQNTGVPYVDGATAHDMGLSDVASYYYNRNYTDRRYYGDLMLNFNYDLTDDLNLKFNLGNNIQDRVWNARSVGGTGLIVPGWYSVNNISSLALATDTGVKEDGGYMDNYNRTTRSYAFFGNLDLAFKDYLFLNGTYRYEQSSLFSSNIDGEFKNKAYPYYSAGLSFIPTKAFDFGGNVLTYWKIAPSYTRVGNANLDPYAINPTGNVANGYPFSVPSYVLNTSVTNPDIKPEYFNSMELNTVLGFFNDRITLEGSIYQSKTKDLIIASVPSTTTGLTSYVDNIGDAKTTGFDIDLGLVPIKTQNFTWNLRAYFSKSKTILESLRNGNSRVTLLSYSSPAVGIAGVVGENLYSIVGSSYVKDPNGNIVVNSSGVPIIDSNSKVLANVNPDYTMGLTTSFKYKGISLSAVMDYRKGGSFVSMTKGLLAFTGGLEQTAEQDREKGYVVPNSVQLVNGQYVTNTTAANGANYTGAVNYWTSSNFRRTGENLVVDATFFKVREIALSYDLPKSVLHSTFVNGVTLSLYARNPIAIYAKSNRNFADPETSNYSGNLSGIADTSQYPTTRVFGFKLNATF</sequence>
<dbReference type="PANTHER" id="PTHR30069">
    <property type="entry name" value="TONB-DEPENDENT OUTER MEMBRANE RECEPTOR"/>
    <property type="match status" value="1"/>
</dbReference>
<dbReference type="GO" id="GO:0044718">
    <property type="term" value="P:siderophore transmembrane transport"/>
    <property type="evidence" value="ECO:0007669"/>
    <property type="project" value="TreeGrafter"/>
</dbReference>
<dbReference type="RefSeq" id="WP_116032566.1">
    <property type="nucleotide sequence ID" value="NZ_JBHLVV010000051.1"/>
</dbReference>
<feature type="chain" id="PRO_5017824358" evidence="12">
    <location>
        <begin position="22"/>
        <end position="999"/>
    </location>
</feature>
<dbReference type="Pfam" id="PF07715">
    <property type="entry name" value="Plug"/>
    <property type="match status" value="1"/>
</dbReference>
<dbReference type="NCBIfam" id="TIGR04056">
    <property type="entry name" value="OMP_RagA_SusC"/>
    <property type="match status" value="1"/>
</dbReference>
<comment type="caution">
    <text evidence="15">The sequence shown here is derived from an EMBL/GenBank/DDBJ whole genome shotgun (WGS) entry which is preliminary data.</text>
</comment>
<dbReference type="Gene3D" id="2.170.130.10">
    <property type="entry name" value="TonB-dependent receptor, plug domain"/>
    <property type="match status" value="1"/>
</dbReference>
<dbReference type="GO" id="GO:0009279">
    <property type="term" value="C:cell outer membrane"/>
    <property type="evidence" value="ECO:0007669"/>
    <property type="project" value="UniProtKB-SubCell"/>
</dbReference>
<dbReference type="InterPro" id="IPR036942">
    <property type="entry name" value="Beta-barrel_TonB_sf"/>
</dbReference>
<keyword evidence="3 10" id="KW-1134">Transmembrane beta strand</keyword>
<evidence type="ECO:0000256" key="3">
    <source>
        <dbReference type="ARBA" id="ARBA00022452"/>
    </source>
</evidence>
<evidence type="ECO:0000256" key="11">
    <source>
        <dbReference type="RuleBase" id="RU003357"/>
    </source>
</evidence>
<evidence type="ECO:0000259" key="13">
    <source>
        <dbReference type="Pfam" id="PF00593"/>
    </source>
</evidence>
<dbReference type="InterPro" id="IPR000531">
    <property type="entry name" value="Beta-barrel_TonB"/>
</dbReference>
<accession>A0A3D9D3L8</accession>
<dbReference type="InterPro" id="IPR023996">
    <property type="entry name" value="TonB-dep_OMP_SusC/RagA"/>
</dbReference>
<evidence type="ECO:0000256" key="1">
    <source>
        <dbReference type="ARBA" id="ARBA00004571"/>
    </source>
</evidence>
<dbReference type="Gene3D" id="2.40.170.20">
    <property type="entry name" value="TonB-dependent receptor, beta-barrel domain"/>
    <property type="match status" value="1"/>
</dbReference>
<protein>
    <submittedName>
        <fullName evidence="15">SusC/RagA family TonB-linked outer membrane protein</fullName>
    </submittedName>
</protein>
<keyword evidence="8" id="KW-0675">Receptor</keyword>
<gene>
    <name evidence="15" type="ORF">DRF58_02795</name>
</gene>
<comment type="similarity">
    <text evidence="10 11">Belongs to the TonB-dependent receptor family.</text>
</comment>